<dbReference type="InterPro" id="IPR051450">
    <property type="entry name" value="Gfo/Idh/MocA_Oxidoreductases"/>
</dbReference>
<dbReference type="Proteomes" id="UP001500618">
    <property type="component" value="Unassembled WGS sequence"/>
</dbReference>
<evidence type="ECO:0000259" key="2">
    <source>
        <dbReference type="Pfam" id="PF22725"/>
    </source>
</evidence>
<organism evidence="3 4">
    <name type="scientific">Fodinicola feengrottensis</name>
    <dbReference type="NCBI Taxonomy" id="435914"/>
    <lineage>
        <taxon>Bacteria</taxon>
        <taxon>Bacillati</taxon>
        <taxon>Actinomycetota</taxon>
        <taxon>Actinomycetes</taxon>
        <taxon>Mycobacteriales</taxon>
        <taxon>Fodinicola</taxon>
    </lineage>
</organism>
<dbReference type="InterPro" id="IPR000683">
    <property type="entry name" value="Gfo/Idh/MocA-like_OxRdtase_N"/>
</dbReference>
<gene>
    <name evidence="3" type="ORF">GCM10009765_27980</name>
</gene>
<dbReference type="SUPFAM" id="SSF51735">
    <property type="entry name" value="NAD(P)-binding Rossmann-fold domains"/>
    <property type="match status" value="1"/>
</dbReference>
<dbReference type="Gene3D" id="3.40.50.720">
    <property type="entry name" value="NAD(P)-binding Rossmann-like Domain"/>
    <property type="match status" value="1"/>
</dbReference>
<proteinExistence type="predicted"/>
<protein>
    <submittedName>
        <fullName evidence="3">Gfo/Idh/MocA family oxidoreductase</fullName>
    </submittedName>
</protein>
<sequence>MSEQTGLRIGLLGYGYWGPHLLRNFSNLGCEVIVGDPSADSRQRLKENRPDIVSYASLDEVLTAGIDAVVICTPAKTHFALAKQAIEAGKHVLVEKPITTNSAEARELVGLAADAGLQLMVGHTFVYTPAVRKIREIVASGELGDIRYATSTRVNLGPVRHDVGALWDLAPHDFSILSHVLGERPTTVSGRARSFLQPGLDDVAFLNLEFGSGAVAQLNVSWLDAKKIRQMVFVGSKKMLIYDDLSADSKVVLCDKGVDVPGYSESYGDFKLSYRYGEETPQVLEDTEPLRNEAEQFLLSIRDGAASPSTGKHGAEVVAMLEAAMKAVETEQTVPVDYMGARLGR</sequence>
<name>A0ABP4SSL5_9ACTN</name>
<feature type="domain" description="GFO/IDH/MocA-like oxidoreductase" evidence="2">
    <location>
        <begin position="131"/>
        <end position="240"/>
    </location>
</feature>
<dbReference type="Gene3D" id="3.30.360.10">
    <property type="entry name" value="Dihydrodipicolinate Reductase, domain 2"/>
    <property type="match status" value="1"/>
</dbReference>
<evidence type="ECO:0000313" key="3">
    <source>
        <dbReference type="EMBL" id="GAA1677071.1"/>
    </source>
</evidence>
<dbReference type="RefSeq" id="WP_344310473.1">
    <property type="nucleotide sequence ID" value="NZ_BAAANY010000009.1"/>
</dbReference>
<keyword evidence="4" id="KW-1185">Reference proteome</keyword>
<feature type="domain" description="Gfo/Idh/MocA-like oxidoreductase N-terminal" evidence="1">
    <location>
        <begin position="7"/>
        <end position="123"/>
    </location>
</feature>
<dbReference type="PANTHER" id="PTHR43377:SF6">
    <property type="entry name" value="GFO_IDH_MOCA-LIKE OXIDOREDUCTASE N-TERMINAL DOMAIN-CONTAINING PROTEIN"/>
    <property type="match status" value="1"/>
</dbReference>
<dbReference type="Pfam" id="PF01408">
    <property type="entry name" value="GFO_IDH_MocA"/>
    <property type="match status" value="1"/>
</dbReference>
<dbReference type="SUPFAM" id="SSF55347">
    <property type="entry name" value="Glyceraldehyde-3-phosphate dehydrogenase-like, C-terminal domain"/>
    <property type="match status" value="1"/>
</dbReference>
<dbReference type="Pfam" id="PF22725">
    <property type="entry name" value="GFO_IDH_MocA_C3"/>
    <property type="match status" value="1"/>
</dbReference>
<dbReference type="InterPro" id="IPR036291">
    <property type="entry name" value="NAD(P)-bd_dom_sf"/>
</dbReference>
<dbReference type="PANTHER" id="PTHR43377">
    <property type="entry name" value="BILIVERDIN REDUCTASE A"/>
    <property type="match status" value="1"/>
</dbReference>
<reference evidence="4" key="1">
    <citation type="journal article" date="2019" name="Int. J. Syst. Evol. Microbiol.">
        <title>The Global Catalogue of Microorganisms (GCM) 10K type strain sequencing project: providing services to taxonomists for standard genome sequencing and annotation.</title>
        <authorList>
            <consortium name="The Broad Institute Genomics Platform"/>
            <consortium name="The Broad Institute Genome Sequencing Center for Infectious Disease"/>
            <person name="Wu L."/>
            <person name="Ma J."/>
        </authorList>
    </citation>
    <scope>NUCLEOTIDE SEQUENCE [LARGE SCALE GENOMIC DNA]</scope>
    <source>
        <strain evidence="4">JCM 14718</strain>
    </source>
</reference>
<accession>A0ABP4SSL5</accession>
<comment type="caution">
    <text evidence="3">The sequence shown here is derived from an EMBL/GenBank/DDBJ whole genome shotgun (WGS) entry which is preliminary data.</text>
</comment>
<dbReference type="InterPro" id="IPR055170">
    <property type="entry name" value="GFO_IDH_MocA-like_dom"/>
</dbReference>
<evidence type="ECO:0000313" key="4">
    <source>
        <dbReference type="Proteomes" id="UP001500618"/>
    </source>
</evidence>
<evidence type="ECO:0000259" key="1">
    <source>
        <dbReference type="Pfam" id="PF01408"/>
    </source>
</evidence>
<dbReference type="EMBL" id="BAAANY010000009">
    <property type="protein sequence ID" value="GAA1677071.1"/>
    <property type="molecule type" value="Genomic_DNA"/>
</dbReference>